<evidence type="ECO:0000259" key="2">
    <source>
        <dbReference type="Pfam" id="PF03330"/>
    </source>
</evidence>
<evidence type="ECO:0000313" key="4">
    <source>
        <dbReference type="EMBL" id="QMS91354.1"/>
    </source>
</evidence>
<evidence type="ECO:0000256" key="1">
    <source>
        <dbReference type="SAM" id="Coils"/>
    </source>
</evidence>
<keyword evidence="5" id="KW-1185">Reference proteome</keyword>
<dbReference type="InterPro" id="IPR011055">
    <property type="entry name" value="Dup_hybrid_motif"/>
</dbReference>
<name>A0A7D7LGF8_9NOSO</name>
<dbReference type="SUPFAM" id="SSF50685">
    <property type="entry name" value="Barwin-like endoglucanases"/>
    <property type="match status" value="1"/>
</dbReference>
<protein>
    <submittedName>
        <fullName evidence="4">Tape measure protein</fullName>
    </submittedName>
</protein>
<dbReference type="KEGG" id="ned:HUN01_28545"/>
<feature type="domain" description="RlpA-like protein double-psi beta-barrel" evidence="2">
    <location>
        <begin position="718"/>
        <end position="812"/>
    </location>
</feature>
<dbReference type="Gene3D" id="2.70.70.10">
    <property type="entry name" value="Glucose Permease (Domain IIA)"/>
    <property type="match status" value="1"/>
</dbReference>
<dbReference type="RefSeq" id="WP_181928989.1">
    <property type="nucleotide sequence ID" value="NZ_CP054698.1"/>
</dbReference>
<dbReference type="InterPro" id="IPR009009">
    <property type="entry name" value="RlpA-like_DPBB"/>
</dbReference>
<dbReference type="Pfam" id="PF03330">
    <property type="entry name" value="DPBB_1"/>
    <property type="match status" value="1"/>
</dbReference>
<organism evidence="4 5">
    <name type="scientific">Nostoc edaphicum CCNP1411</name>
    <dbReference type="NCBI Taxonomy" id="1472755"/>
    <lineage>
        <taxon>Bacteria</taxon>
        <taxon>Bacillati</taxon>
        <taxon>Cyanobacteriota</taxon>
        <taxon>Cyanophyceae</taxon>
        <taxon>Nostocales</taxon>
        <taxon>Nostocaceae</taxon>
        <taxon>Nostoc</taxon>
    </lineage>
</organism>
<evidence type="ECO:0000259" key="3">
    <source>
        <dbReference type="Pfam" id="PF20155"/>
    </source>
</evidence>
<dbReference type="Pfam" id="PF20155">
    <property type="entry name" value="TMP_3"/>
    <property type="match status" value="1"/>
</dbReference>
<gene>
    <name evidence="4" type="ORF">HUN01_28545</name>
</gene>
<feature type="domain" description="Tape measure protein N-terminal" evidence="3">
    <location>
        <begin position="186"/>
        <end position="366"/>
    </location>
</feature>
<dbReference type="SUPFAM" id="SSF51261">
    <property type="entry name" value="Duplicated hybrid motif"/>
    <property type="match status" value="1"/>
</dbReference>
<dbReference type="EMBL" id="CP054698">
    <property type="protein sequence ID" value="QMS91354.1"/>
    <property type="molecule type" value="Genomic_DNA"/>
</dbReference>
<reference evidence="5" key="1">
    <citation type="submission" date="2020-06" db="EMBL/GenBank/DDBJ databases">
        <title>Nostoc edaphicum CCNP1411 genome.</title>
        <authorList>
            <person name="Fidor A."/>
            <person name="Grabski M."/>
            <person name="Gawor J."/>
            <person name="Gromadka R."/>
            <person name="Wegrzyn G."/>
            <person name="Mazur-Marzec H."/>
        </authorList>
    </citation>
    <scope>NUCLEOTIDE SEQUENCE [LARGE SCALE GENOMIC DNA]</scope>
    <source>
        <strain evidence="5">CCNP1411</strain>
    </source>
</reference>
<dbReference type="InterPro" id="IPR036908">
    <property type="entry name" value="RlpA-like_sf"/>
</dbReference>
<feature type="coiled-coil region" evidence="1">
    <location>
        <begin position="863"/>
        <end position="928"/>
    </location>
</feature>
<accession>A0A7D7LGF8</accession>
<evidence type="ECO:0000313" key="5">
    <source>
        <dbReference type="Proteomes" id="UP000514713"/>
    </source>
</evidence>
<proteinExistence type="predicted"/>
<dbReference type="PANTHER" id="PTHR34183:SF8">
    <property type="entry name" value="ENDOLYTIC PEPTIDOGLYCAN TRANSGLYCOSYLASE RLPA-RELATED"/>
    <property type="match status" value="1"/>
</dbReference>
<dbReference type="Proteomes" id="UP000514713">
    <property type="component" value="Chromosome"/>
</dbReference>
<dbReference type="NCBIfam" id="TIGR02675">
    <property type="entry name" value="tape_meas_nterm"/>
    <property type="match status" value="1"/>
</dbReference>
<keyword evidence="1" id="KW-0175">Coiled coil</keyword>
<dbReference type="CDD" id="cd22268">
    <property type="entry name" value="DPBB_RlpA-like"/>
    <property type="match status" value="1"/>
</dbReference>
<dbReference type="PANTHER" id="PTHR34183">
    <property type="entry name" value="ENDOLYTIC PEPTIDOGLYCAN TRANSGLYCOSYLASE RLPA"/>
    <property type="match status" value="1"/>
</dbReference>
<dbReference type="InterPro" id="IPR013491">
    <property type="entry name" value="Tape_meas_N"/>
</dbReference>
<sequence length="1535" mass="164247">MDLGQLVIGLAGDYSQLQRDIEQAKIMALRQASQLEKNFRISPSLDTKALQSAAESAGISAGKTIAKSLESSLNSYKFSNASFKKAGQEIAKGLSAGIKQGENQVKNASAQMAVVAIDETKRKLKIRSPSKVFMDIGGDIAAGLAAGIATGGTLAIANLVESTINAARSAVDSGLAFTGDSISKYSNFKSISTQLETIQGSATAAADSLKFLRLESDRLALPMLSSAKGFASLTAATRGTALEGQKTRDIFTGIATAAREANLSNDDFNGVLLATQQIISKGKVQAEELRGQIGERLPGAFTKAAKSIGVTTSQLDKLLESGQLTAEVFLPAFTRELSNVSTANITKATDNSASALTRLNNRLDELKISLGQAIEPGVVAGLNFAQKTLSELGQAGLFDDLNKSAKDFSEYLKQNPQLAKETANIIRSALKDAIASTVELSKKLANYLSQNPTALKDATNAIGSFGKGLSDSVAYAKQMLGIFQNIGKSIDLAYDKASKLLGGTPEQQGQFKNFLKYGPAALFQSPTSPNVKSNFKAASPLAGVSLEKLLAYQPTPGQGFYGMRDGGRRRHSKIDFDSRVGAGEGAVAQAALSGSATMRQITSTSAGIDIATTDANGKRVTVVYNHLRLGDIQKLFGGQKQIQVSAGQALGRITKDALSTGAHLDFGIKVNGSYVEPQKFIRDYIQPMSKAGAVGALSSISKPTAPTATGGNWMRTIASTYGAGDGFDGQKTSSGERFNQNALTAAMNENLKKNLGVKWGDRVEAVNPANGRKVTVRITDHGPYERKDGRYVPHSTRGLDLSTAAAKEIGISLGEVAFRVLGKTNTQTPSNSKLVSSVAPPSQALAAGNQPPEIRSILEGQELKEIAARRQKFREAAAQMQQSLQQARDLEFSAVKNPSLSDRQAEEARKLQQRYDDALREAIQRQQDSQSRLGINNARMGSGSVPEQEAKDLQLQIALDKKSVTELDGVIKQLSNSRAQATKELAVFHAQQSATRQRGVNFEAMTQEVAILQAQIQGLKQLPQQSPGLDNLPKLERELSLKQTQLDLEKKIFDLSDREFKKEIDPIQAETRLEQLRRENDALLVNINAQYQASEAAIALSKARRELAATVKENTTIAEGLRSQSQLRGYGIGTGDRLAMERDATALDLKSRYAQDKFSLFERAREEQLTPTQTNGERVRLALRFNESNLLNNANYQRQSKDESITNARYLQQTDIDLLAGKAESLQGLGLDYSSRNIQKQVAVLNQGLSFQDAIAELERLRETSSLTVAEFTQAKDNLEAINNIKLESINSEFSQFSDVIKGIQTDSQSAFKDLILNTEDFGSAISKIFESILDNLASMASQMLSDQLFGTIFGMKGQGSSGDNGGFGSILSTIGGLFGSGTGGGSDFSSFLGGSDGGFSMIPGFSSGGMVGDIARSMSQERAISGYEPRLIIANVGERVLNPEETKIWNRLQSAGRLPSYASGGMVGGNGSSVQSNSNSGVNVGGISVTIAGSEAPNYNIPQLKKILEAKIQEGIKDSRRPGGSLTRGSIYGR</sequence>
<dbReference type="Gene3D" id="2.40.40.10">
    <property type="entry name" value="RlpA-like domain"/>
    <property type="match status" value="1"/>
</dbReference>